<dbReference type="Proteomes" id="UP000238034">
    <property type="component" value="Unassembled WGS sequence"/>
</dbReference>
<protein>
    <submittedName>
        <fullName evidence="3">Prephenate dehydrogenase (NADP+)</fullName>
    </submittedName>
</protein>
<name>A0A2T0TW08_9SPHI</name>
<dbReference type="InterPro" id="IPR003099">
    <property type="entry name" value="Prephen_DH"/>
</dbReference>
<evidence type="ECO:0000256" key="1">
    <source>
        <dbReference type="ARBA" id="ARBA00023002"/>
    </source>
</evidence>
<dbReference type="EMBL" id="PVTH01000010">
    <property type="protein sequence ID" value="PRY49843.1"/>
    <property type="molecule type" value="Genomic_DNA"/>
</dbReference>
<gene>
    <name evidence="3" type="ORF">B0I27_11016</name>
</gene>
<dbReference type="Gene3D" id="1.10.3660.10">
    <property type="entry name" value="6-phosphogluconate dehydrogenase C-terminal like domain"/>
    <property type="match status" value="2"/>
</dbReference>
<dbReference type="GO" id="GO:0050661">
    <property type="term" value="F:NADP binding"/>
    <property type="evidence" value="ECO:0007669"/>
    <property type="project" value="InterPro"/>
</dbReference>
<dbReference type="InterPro" id="IPR006115">
    <property type="entry name" value="6PGDH_NADP-bd"/>
</dbReference>
<dbReference type="InterPro" id="IPR008927">
    <property type="entry name" value="6-PGluconate_DH-like_C_sf"/>
</dbReference>
<keyword evidence="1" id="KW-0560">Oxidoreductase</keyword>
<dbReference type="Pfam" id="PF03446">
    <property type="entry name" value="NAD_binding_2"/>
    <property type="match status" value="1"/>
</dbReference>
<evidence type="ECO:0000313" key="3">
    <source>
        <dbReference type="EMBL" id="PRY49843.1"/>
    </source>
</evidence>
<organism evidence="3 4">
    <name type="scientific">Arcticibacter pallidicorallinus</name>
    <dbReference type="NCBI Taxonomy" id="1259464"/>
    <lineage>
        <taxon>Bacteria</taxon>
        <taxon>Pseudomonadati</taxon>
        <taxon>Bacteroidota</taxon>
        <taxon>Sphingobacteriia</taxon>
        <taxon>Sphingobacteriales</taxon>
        <taxon>Sphingobacteriaceae</taxon>
        <taxon>Arcticibacter</taxon>
    </lineage>
</organism>
<dbReference type="GO" id="GO:0008977">
    <property type="term" value="F:prephenate dehydrogenase (NAD+) activity"/>
    <property type="evidence" value="ECO:0007669"/>
    <property type="project" value="InterPro"/>
</dbReference>
<dbReference type="PROSITE" id="PS51176">
    <property type="entry name" value="PDH_ADH"/>
    <property type="match status" value="1"/>
</dbReference>
<feature type="domain" description="Prephenate/arogenate dehydrogenase" evidence="2">
    <location>
        <begin position="33"/>
        <end position="314"/>
    </location>
</feature>
<keyword evidence="4" id="KW-1185">Reference proteome</keyword>
<dbReference type="InterPro" id="IPR036291">
    <property type="entry name" value="NAD(P)-bd_dom_sf"/>
</dbReference>
<comment type="caution">
    <text evidence="3">The sequence shown here is derived from an EMBL/GenBank/DDBJ whole genome shotgun (WGS) entry which is preliminary data.</text>
</comment>
<dbReference type="AlphaFoldDB" id="A0A2T0TW08"/>
<dbReference type="PANTHER" id="PTHR21363:SF0">
    <property type="entry name" value="PREPHENATE DEHYDROGENASE [NADP(+)]"/>
    <property type="match status" value="1"/>
</dbReference>
<accession>A0A2T0TW08</accession>
<dbReference type="Gene3D" id="3.40.50.720">
    <property type="entry name" value="NAD(P)-binding Rossmann-like Domain"/>
    <property type="match status" value="1"/>
</dbReference>
<reference evidence="3 4" key="1">
    <citation type="submission" date="2018-03" db="EMBL/GenBank/DDBJ databases">
        <title>Genomic Encyclopedia of Type Strains, Phase III (KMG-III): the genomes of soil and plant-associated and newly described type strains.</title>
        <authorList>
            <person name="Whitman W."/>
        </authorList>
    </citation>
    <scope>NUCLEOTIDE SEQUENCE [LARGE SCALE GENOMIC DNA]</scope>
    <source>
        <strain evidence="3 4">CGMCC 1.9313</strain>
    </source>
</reference>
<dbReference type="GO" id="GO:0006571">
    <property type="term" value="P:tyrosine biosynthetic process"/>
    <property type="evidence" value="ECO:0007669"/>
    <property type="project" value="InterPro"/>
</dbReference>
<dbReference type="GO" id="GO:0070403">
    <property type="term" value="F:NAD+ binding"/>
    <property type="evidence" value="ECO:0007669"/>
    <property type="project" value="TreeGrafter"/>
</dbReference>
<proteinExistence type="predicted"/>
<dbReference type="SUPFAM" id="SSF48179">
    <property type="entry name" value="6-phosphogluconate dehydrogenase C-terminal domain-like"/>
    <property type="match status" value="2"/>
</dbReference>
<sequence>MCWYEIIRYIGNNRLKFLLVKIRSEINAYIYPMNIGIIGLGDMGSVCARKWASSGFTVYGCDLPERYEILKEQFSDTSVVVLQTSNDVARVADFLLFSVEASNIGKVVAQTASSVKYGSIISGQTSVKTPEIAAFEKYLPEDVHIVTCHSLHGPAFSTEGQKLIVVNHRSTEEAYRRAYEVFQALESQIIEVADYQQHDQIMADTQAVTHMGFESMGTAWKNAGFYPWDHGAYSNGIDNVKILTTLRIFSYKAHVYAGLAILNPFARKQVRQYAKSESELFKMMICEQEDLFRERIQAASRFVFHGERDFITLDPEVMKDFKMAEKADDYMPNSHLSLLAMVDAWYQIGVNPYENLICQTPPFRLRLGIAEYLFKNADLLEETIQTALYDKSIRADDLEFHSAVREWASIIEYGDMSGYLSHFDQVKDFFSDRLQEGAQQSSKLIAKLTS</sequence>
<dbReference type="InterPro" id="IPR050812">
    <property type="entry name" value="Preph/Arog_dehydrog"/>
</dbReference>
<evidence type="ECO:0000259" key="2">
    <source>
        <dbReference type="PROSITE" id="PS51176"/>
    </source>
</evidence>
<dbReference type="SUPFAM" id="SSF51735">
    <property type="entry name" value="NAD(P)-binding Rossmann-fold domains"/>
    <property type="match status" value="1"/>
</dbReference>
<dbReference type="GO" id="GO:0004665">
    <property type="term" value="F:prephenate dehydrogenase (NADP+) activity"/>
    <property type="evidence" value="ECO:0007669"/>
    <property type="project" value="InterPro"/>
</dbReference>
<dbReference type="PANTHER" id="PTHR21363">
    <property type="entry name" value="PREPHENATE DEHYDROGENASE"/>
    <property type="match status" value="1"/>
</dbReference>
<evidence type="ECO:0000313" key="4">
    <source>
        <dbReference type="Proteomes" id="UP000238034"/>
    </source>
</evidence>